<keyword evidence="1" id="KW-1133">Transmembrane helix</keyword>
<evidence type="ECO:0000256" key="1">
    <source>
        <dbReference type="SAM" id="Phobius"/>
    </source>
</evidence>
<sequence>MSILYLVHFLLQITNYTNTTATIIIVFILITLLVTHLIDYFLYLNGDIVFLQVREWFRSISTNKIKHFNDEIFYKNRNELDLTFVFVELELRKIYILYVIQRKDVSYKNINKIHVNYIYNL</sequence>
<protein>
    <submittedName>
        <fullName evidence="2">Uncharacterized protein</fullName>
    </submittedName>
</protein>
<name>A0A644USV3_9ZZZZ</name>
<feature type="transmembrane region" description="Helical" evidence="1">
    <location>
        <begin position="20"/>
        <end position="44"/>
    </location>
</feature>
<gene>
    <name evidence="2" type="ORF">SDC9_27885</name>
</gene>
<evidence type="ECO:0000313" key="2">
    <source>
        <dbReference type="EMBL" id="MPL81951.1"/>
    </source>
</evidence>
<keyword evidence="1" id="KW-0812">Transmembrane</keyword>
<reference evidence="2" key="1">
    <citation type="submission" date="2019-08" db="EMBL/GenBank/DDBJ databases">
        <authorList>
            <person name="Kucharzyk K."/>
            <person name="Murdoch R.W."/>
            <person name="Higgins S."/>
            <person name="Loffler F."/>
        </authorList>
    </citation>
    <scope>NUCLEOTIDE SEQUENCE</scope>
</reference>
<dbReference type="EMBL" id="VSSQ01000156">
    <property type="protein sequence ID" value="MPL81951.1"/>
    <property type="molecule type" value="Genomic_DNA"/>
</dbReference>
<comment type="caution">
    <text evidence="2">The sequence shown here is derived from an EMBL/GenBank/DDBJ whole genome shotgun (WGS) entry which is preliminary data.</text>
</comment>
<dbReference type="AlphaFoldDB" id="A0A644USV3"/>
<proteinExistence type="predicted"/>
<keyword evidence="1" id="KW-0472">Membrane</keyword>
<organism evidence="2">
    <name type="scientific">bioreactor metagenome</name>
    <dbReference type="NCBI Taxonomy" id="1076179"/>
    <lineage>
        <taxon>unclassified sequences</taxon>
        <taxon>metagenomes</taxon>
        <taxon>ecological metagenomes</taxon>
    </lineage>
</organism>
<accession>A0A644USV3</accession>